<organism evidence="1 2">
    <name type="scientific">Mucor flavus</name>
    <dbReference type="NCBI Taxonomy" id="439312"/>
    <lineage>
        <taxon>Eukaryota</taxon>
        <taxon>Fungi</taxon>
        <taxon>Fungi incertae sedis</taxon>
        <taxon>Mucoromycota</taxon>
        <taxon>Mucoromycotina</taxon>
        <taxon>Mucoromycetes</taxon>
        <taxon>Mucorales</taxon>
        <taxon>Mucorineae</taxon>
        <taxon>Mucoraceae</taxon>
        <taxon>Mucor</taxon>
    </lineage>
</organism>
<evidence type="ECO:0000313" key="1">
    <source>
        <dbReference type="EMBL" id="GAA5807071.1"/>
    </source>
</evidence>
<dbReference type="EMBL" id="BAABUK010000002">
    <property type="protein sequence ID" value="GAA5807071.1"/>
    <property type="molecule type" value="Genomic_DNA"/>
</dbReference>
<accession>A0ABP9YJN4</accession>
<dbReference type="Proteomes" id="UP001473302">
    <property type="component" value="Unassembled WGS sequence"/>
</dbReference>
<keyword evidence="2" id="KW-1185">Reference proteome</keyword>
<comment type="caution">
    <text evidence="1">The sequence shown here is derived from an EMBL/GenBank/DDBJ whole genome shotgun (WGS) entry which is preliminary data.</text>
</comment>
<gene>
    <name evidence="1" type="ORF">MFLAVUS_000421</name>
</gene>
<protein>
    <submittedName>
        <fullName evidence="1">Uncharacterized protein</fullName>
    </submittedName>
</protein>
<reference evidence="1 2" key="1">
    <citation type="submission" date="2024-04" db="EMBL/GenBank/DDBJ databases">
        <title>genome sequences of Mucor flavus KT1a and Helicostylum pulchrum KT1b strains isolated from the surface of a dry-aged beef.</title>
        <authorList>
            <person name="Toyotome T."/>
            <person name="Hosono M."/>
            <person name="Torimaru M."/>
            <person name="Fukuda K."/>
            <person name="Mikami N."/>
        </authorList>
    </citation>
    <scope>NUCLEOTIDE SEQUENCE [LARGE SCALE GENOMIC DNA]</scope>
    <source>
        <strain evidence="1 2">KT1a</strain>
    </source>
</reference>
<name>A0ABP9YJN4_9FUNG</name>
<proteinExistence type="predicted"/>
<sequence>MLIKFRGEAKLICEKKEENAALDGNHRRSPGTSIDFVSRTKQGKLEFAFCEISAQSQEHYVGDRKNMKSMLRYVINMKSELNEFTAFLFTNLK</sequence>
<evidence type="ECO:0000313" key="2">
    <source>
        <dbReference type="Proteomes" id="UP001473302"/>
    </source>
</evidence>